<keyword evidence="8" id="KW-0443">Lipid metabolism</keyword>
<evidence type="ECO:0000256" key="10">
    <source>
        <dbReference type="ARBA" id="ARBA00049152"/>
    </source>
</evidence>
<dbReference type="InterPro" id="IPR011763">
    <property type="entry name" value="COA_CT_C"/>
</dbReference>
<dbReference type="Proteomes" id="UP000051673">
    <property type="component" value="Unassembled WGS sequence"/>
</dbReference>
<dbReference type="InterPro" id="IPR029045">
    <property type="entry name" value="ClpP/crotonase-like_dom_sf"/>
</dbReference>
<dbReference type="PANTHER" id="PTHR42853">
    <property type="entry name" value="ACETYL-COENZYME A CARBOXYLASE CARBOXYL TRANSFERASE SUBUNIT ALPHA"/>
    <property type="match status" value="1"/>
</dbReference>
<dbReference type="AlphaFoldDB" id="A0A0R2JG62"/>
<dbReference type="GO" id="GO:0005524">
    <property type="term" value="F:ATP binding"/>
    <property type="evidence" value="ECO:0007669"/>
    <property type="project" value="UniProtKB-KW"/>
</dbReference>
<dbReference type="GO" id="GO:0016743">
    <property type="term" value="F:carboxyl- or carbamoyltransferase activity"/>
    <property type="evidence" value="ECO:0007669"/>
    <property type="project" value="InterPro"/>
</dbReference>
<dbReference type="GO" id="GO:0006633">
    <property type="term" value="P:fatty acid biosynthetic process"/>
    <property type="evidence" value="ECO:0007669"/>
    <property type="project" value="UniProtKB-KW"/>
</dbReference>
<evidence type="ECO:0000313" key="13">
    <source>
        <dbReference type="Proteomes" id="UP000051673"/>
    </source>
</evidence>
<keyword evidence="13" id="KW-1185">Reference proteome</keyword>
<evidence type="ECO:0000256" key="5">
    <source>
        <dbReference type="ARBA" id="ARBA00022741"/>
    </source>
</evidence>
<dbReference type="SUPFAM" id="SSF52096">
    <property type="entry name" value="ClpP/crotonase"/>
    <property type="match status" value="1"/>
</dbReference>
<comment type="caution">
    <text evidence="12">The sequence shown here is derived from an EMBL/GenBank/DDBJ whole genome shotgun (WGS) entry which is preliminary data.</text>
</comment>
<evidence type="ECO:0000256" key="2">
    <source>
        <dbReference type="ARBA" id="ARBA00011883"/>
    </source>
</evidence>
<keyword evidence="4" id="KW-0808">Transferase</keyword>
<comment type="pathway">
    <text evidence="1">Lipid metabolism; malonyl-CoA biosynthesis; malonyl-CoA from acetyl-CoA: step 1/1.</text>
</comment>
<evidence type="ECO:0000259" key="11">
    <source>
        <dbReference type="PROSITE" id="PS50989"/>
    </source>
</evidence>
<dbReference type="PATRIC" id="fig|1620.3.peg.927"/>
<dbReference type="GO" id="GO:0003989">
    <property type="term" value="F:acetyl-CoA carboxylase activity"/>
    <property type="evidence" value="ECO:0007669"/>
    <property type="project" value="InterPro"/>
</dbReference>
<evidence type="ECO:0000313" key="12">
    <source>
        <dbReference type="EMBL" id="KRN76335.1"/>
    </source>
</evidence>
<dbReference type="Pfam" id="PF03255">
    <property type="entry name" value="ACCA"/>
    <property type="match status" value="1"/>
</dbReference>
<comment type="catalytic activity">
    <reaction evidence="10">
        <text>N(6)-carboxybiotinyl-L-lysyl-[protein] + acetyl-CoA = N(6)-biotinyl-L-lysyl-[protein] + malonyl-CoA</text>
        <dbReference type="Rhea" id="RHEA:54728"/>
        <dbReference type="Rhea" id="RHEA-COMP:10505"/>
        <dbReference type="Rhea" id="RHEA-COMP:10506"/>
        <dbReference type="ChEBI" id="CHEBI:57288"/>
        <dbReference type="ChEBI" id="CHEBI:57384"/>
        <dbReference type="ChEBI" id="CHEBI:83144"/>
        <dbReference type="ChEBI" id="CHEBI:83145"/>
        <dbReference type="EC" id="2.1.3.15"/>
    </reaction>
</comment>
<feature type="domain" description="CoA carboxyltransferase C-terminal" evidence="11">
    <location>
        <begin position="6"/>
        <end position="240"/>
    </location>
</feature>
<keyword evidence="7" id="KW-0067">ATP-binding</keyword>
<keyword evidence="3" id="KW-0444">Lipid biosynthesis</keyword>
<evidence type="ECO:0000256" key="8">
    <source>
        <dbReference type="ARBA" id="ARBA00023098"/>
    </source>
</evidence>
<dbReference type="EMBL" id="JQCD01000030">
    <property type="protein sequence ID" value="KRN76335.1"/>
    <property type="molecule type" value="Genomic_DNA"/>
</dbReference>
<sequence length="260" mass="29240">MNLFKRELDPAEIVAKSREDRYPANYIIQSLFSDFFEMHGDRLNGDDPSIIAGVAMLNEQPVTVIAIDKGVTLDEKVAKRNGSPTPNGYRKAQRMMEQAEKFRRPIITLINTPGAYPGKEAEENGQGEAIAQSILKSMQLTVPIIAIIYGEGGSGGALALATADEVWMLENATYSVLSPEGFASILWKDGKRSDEAARIMGLTANELFDQGVIDYVIPEGWTKRRLMRLIQLRLEQSIERLMKYDPNELVARRQQRFRKF</sequence>
<evidence type="ECO:0000256" key="7">
    <source>
        <dbReference type="ARBA" id="ARBA00022840"/>
    </source>
</evidence>
<dbReference type="OrthoDB" id="9808023at2"/>
<dbReference type="PRINTS" id="PR01069">
    <property type="entry name" value="ACCCTRFRASEA"/>
</dbReference>
<evidence type="ECO:0000256" key="3">
    <source>
        <dbReference type="ARBA" id="ARBA00022516"/>
    </source>
</evidence>
<dbReference type="InterPro" id="IPR001095">
    <property type="entry name" value="Acetyl_CoA_COase_a_su"/>
</dbReference>
<dbReference type="STRING" id="1620.IV67_GL000911"/>
<keyword evidence="9" id="KW-0275">Fatty acid biosynthesis</keyword>
<dbReference type="PANTHER" id="PTHR42853:SF3">
    <property type="entry name" value="ACETYL-COENZYME A CARBOXYLASE CARBOXYL TRANSFERASE SUBUNIT ALPHA, CHLOROPLASTIC"/>
    <property type="match status" value="1"/>
</dbReference>
<name>A0A0R2JG62_9LACO</name>
<evidence type="ECO:0000256" key="1">
    <source>
        <dbReference type="ARBA" id="ARBA00004956"/>
    </source>
</evidence>
<gene>
    <name evidence="12" type="ORF">IV67_GL000911</name>
</gene>
<dbReference type="GO" id="GO:0009317">
    <property type="term" value="C:acetyl-CoA carboxylase complex"/>
    <property type="evidence" value="ECO:0007669"/>
    <property type="project" value="InterPro"/>
</dbReference>
<evidence type="ECO:0000256" key="9">
    <source>
        <dbReference type="ARBA" id="ARBA00023160"/>
    </source>
</evidence>
<dbReference type="PROSITE" id="PS50989">
    <property type="entry name" value="COA_CT_CTER"/>
    <property type="match status" value="1"/>
</dbReference>
<evidence type="ECO:0000256" key="6">
    <source>
        <dbReference type="ARBA" id="ARBA00022832"/>
    </source>
</evidence>
<dbReference type="EC" id="2.1.3.15" evidence="2"/>
<keyword evidence="6" id="KW-0276">Fatty acid metabolism</keyword>
<proteinExistence type="predicted"/>
<protein>
    <recommendedName>
        <fullName evidence="2">acetyl-CoA carboxytransferase</fullName>
        <ecNumber evidence="2">2.1.3.15</ecNumber>
    </recommendedName>
</protein>
<dbReference type="GO" id="GO:2001295">
    <property type="term" value="P:malonyl-CoA biosynthetic process"/>
    <property type="evidence" value="ECO:0007669"/>
    <property type="project" value="UniProtKB-UniPathway"/>
</dbReference>
<dbReference type="Gene3D" id="3.90.226.10">
    <property type="entry name" value="2-enoyl-CoA Hydratase, Chain A, domain 1"/>
    <property type="match status" value="1"/>
</dbReference>
<accession>A0A0R2JG62</accession>
<dbReference type="RefSeq" id="WP_057788581.1">
    <property type="nucleotide sequence ID" value="NZ_CBDALJ010000021.1"/>
</dbReference>
<dbReference type="UniPathway" id="UPA00655">
    <property type="reaction ID" value="UER00711"/>
</dbReference>
<evidence type="ECO:0000256" key="4">
    <source>
        <dbReference type="ARBA" id="ARBA00022679"/>
    </source>
</evidence>
<dbReference type="NCBIfam" id="NF041504">
    <property type="entry name" value="AccA_sub"/>
    <property type="match status" value="1"/>
</dbReference>
<reference evidence="12 13" key="1">
    <citation type="journal article" date="2015" name="Genome Announc.">
        <title>Expanding the biotechnology potential of lactobacilli through comparative genomics of 213 strains and associated genera.</title>
        <authorList>
            <person name="Sun Z."/>
            <person name="Harris H.M."/>
            <person name="McCann A."/>
            <person name="Guo C."/>
            <person name="Argimon S."/>
            <person name="Zhang W."/>
            <person name="Yang X."/>
            <person name="Jeffery I.B."/>
            <person name="Cooney J.C."/>
            <person name="Kagawa T.F."/>
            <person name="Liu W."/>
            <person name="Song Y."/>
            <person name="Salvetti E."/>
            <person name="Wrobel A."/>
            <person name="Rasinkangas P."/>
            <person name="Parkhill J."/>
            <person name="Rea M.C."/>
            <person name="O'Sullivan O."/>
            <person name="Ritari J."/>
            <person name="Douillard F.P."/>
            <person name="Paul Ross R."/>
            <person name="Yang R."/>
            <person name="Briner A.E."/>
            <person name="Felis G.E."/>
            <person name="de Vos W.M."/>
            <person name="Barrangou R."/>
            <person name="Klaenhammer T.R."/>
            <person name="Caufield P.W."/>
            <person name="Cui Y."/>
            <person name="Zhang H."/>
            <person name="O'Toole P.W."/>
        </authorList>
    </citation>
    <scope>NUCLEOTIDE SEQUENCE [LARGE SCALE GENOMIC DNA]</scope>
    <source>
        <strain evidence="12 13">DSM 20014</strain>
    </source>
</reference>
<keyword evidence="5" id="KW-0547">Nucleotide-binding</keyword>
<organism evidence="12 13">
    <name type="scientific">Weissella minor</name>
    <dbReference type="NCBI Taxonomy" id="1620"/>
    <lineage>
        <taxon>Bacteria</taxon>
        <taxon>Bacillati</taxon>
        <taxon>Bacillota</taxon>
        <taxon>Bacilli</taxon>
        <taxon>Lactobacillales</taxon>
        <taxon>Lactobacillaceae</taxon>
        <taxon>Weissella</taxon>
    </lineage>
</organism>